<dbReference type="AlphaFoldDB" id="A0A1M5DWM2"/>
<evidence type="ECO:0000313" key="2">
    <source>
        <dbReference type="EMBL" id="SHF71254.1"/>
    </source>
</evidence>
<organism evidence="2 3">
    <name type="scientific">Flavisolibacter ginsengisoli DSM 18119</name>
    <dbReference type="NCBI Taxonomy" id="1121884"/>
    <lineage>
        <taxon>Bacteria</taxon>
        <taxon>Pseudomonadati</taxon>
        <taxon>Bacteroidota</taxon>
        <taxon>Chitinophagia</taxon>
        <taxon>Chitinophagales</taxon>
        <taxon>Chitinophagaceae</taxon>
        <taxon>Flavisolibacter</taxon>
    </lineage>
</organism>
<feature type="chain" id="PRO_5012951444" evidence="1">
    <location>
        <begin position="19"/>
        <end position="263"/>
    </location>
</feature>
<proteinExistence type="predicted"/>
<accession>A0A1M5DWM2</accession>
<protein>
    <submittedName>
        <fullName evidence="2">Putative MetA-pathway of phenol degradation</fullName>
    </submittedName>
</protein>
<keyword evidence="3" id="KW-1185">Reference proteome</keyword>
<evidence type="ECO:0000313" key="3">
    <source>
        <dbReference type="Proteomes" id="UP000184048"/>
    </source>
</evidence>
<evidence type="ECO:0000256" key="1">
    <source>
        <dbReference type="SAM" id="SignalP"/>
    </source>
</evidence>
<dbReference type="OrthoDB" id="1014491at2"/>
<gene>
    <name evidence="2" type="ORF">SAMN02745131_03364</name>
</gene>
<dbReference type="Pfam" id="PF13557">
    <property type="entry name" value="Phenol_MetA_deg"/>
    <property type="match status" value="1"/>
</dbReference>
<dbReference type="EMBL" id="FQUU01000016">
    <property type="protein sequence ID" value="SHF71254.1"/>
    <property type="molecule type" value="Genomic_DNA"/>
</dbReference>
<reference evidence="2 3" key="1">
    <citation type="submission" date="2016-11" db="EMBL/GenBank/DDBJ databases">
        <authorList>
            <person name="Jaros S."/>
            <person name="Januszkiewicz K."/>
            <person name="Wedrychowicz H."/>
        </authorList>
    </citation>
    <scope>NUCLEOTIDE SEQUENCE [LARGE SCALE GENOMIC DNA]</scope>
    <source>
        <strain evidence="2 3">DSM 18119</strain>
    </source>
</reference>
<dbReference type="InterPro" id="IPR025737">
    <property type="entry name" value="FApF"/>
</dbReference>
<dbReference type="Proteomes" id="UP000184048">
    <property type="component" value="Unassembled WGS sequence"/>
</dbReference>
<name>A0A1M5DWM2_9BACT</name>
<dbReference type="STRING" id="1121884.SAMN02745131_03364"/>
<keyword evidence="1" id="KW-0732">Signal</keyword>
<sequence>MRKILLVGCILFYTAAQAQLTEKIETDRPDQTESPYLVPKRWFQSETGFNIENEKDGSKTFIHPTMLNKYGISNRIELRLITEYVTEQSPLIIPFGNRTVTGLQPIQVGGKIALWNEKGLIPKTSLIAHTSIPKAAYKEFRQPKWGPNFRFTMQNSLSDNISLGYNIGMEWDGEENGSPSYIYTLAPGFNLGEKWYAYIELFGFLNADNHPQHSADGGIAYNFSNNVKADISGGFGITKNTSLKNYIAVGFSFRLPVGKSEKQ</sequence>
<dbReference type="RefSeq" id="WP_072836496.1">
    <property type="nucleotide sequence ID" value="NZ_FQUU01000016.1"/>
</dbReference>
<feature type="signal peptide" evidence="1">
    <location>
        <begin position="1"/>
        <end position="18"/>
    </location>
</feature>